<accession>A0A1M6Q2K4</accession>
<name>A0A1M6Q2K4_9FLAO</name>
<proteinExistence type="predicted"/>
<dbReference type="Proteomes" id="UP000184031">
    <property type="component" value="Unassembled WGS sequence"/>
</dbReference>
<sequence>MRSIFPILALVVAVIYVVNKMRNNRKFKR</sequence>
<evidence type="ECO:0000313" key="1">
    <source>
        <dbReference type="EMBL" id="SHK14306.1"/>
    </source>
</evidence>
<organism evidence="1 2">
    <name type="scientific">Flagellimonas taeanensis</name>
    <dbReference type="NCBI Taxonomy" id="1005926"/>
    <lineage>
        <taxon>Bacteria</taxon>
        <taxon>Pseudomonadati</taxon>
        <taxon>Bacteroidota</taxon>
        <taxon>Flavobacteriia</taxon>
        <taxon>Flavobacteriales</taxon>
        <taxon>Flavobacteriaceae</taxon>
        <taxon>Flagellimonas</taxon>
    </lineage>
</organism>
<comment type="caution">
    <text evidence="1">The sequence shown here is derived from an EMBL/GenBank/DDBJ whole genome shotgun (WGS) entry which is preliminary data.</text>
</comment>
<dbReference type="AlphaFoldDB" id="A0A1M6Q2K4"/>
<gene>
    <name evidence="1" type="ORF">SAMN05216293_0421</name>
</gene>
<protein>
    <submittedName>
        <fullName evidence="1">Uncharacterized protein</fullName>
    </submittedName>
</protein>
<dbReference type="EMBL" id="FRAT01000001">
    <property type="protein sequence ID" value="SHK14306.1"/>
    <property type="molecule type" value="Genomic_DNA"/>
</dbReference>
<evidence type="ECO:0000313" key="2">
    <source>
        <dbReference type="Proteomes" id="UP000184031"/>
    </source>
</evidence>
<reference evidence="1 2" key="1">
    <citation type="submission" date="2016-11" db="EMBL/GenBank/DDBJ databases">
        <authorList>
            <person name="Varghese N."/>
            <person name="Submissions S."/>
        </authorList>
    </citation>
    <scope>NUCLEOTIDE SEQUENCE [LARGE SCALE GENOMIC DNA]</scope>
    <source>
        <strain evidence="1 2">CGMCC 1.12174</strain>
    </source>
</reference>